<organism evidence="6 7">
    <name type="scientific">Euplotes crassus</name>
    <dbReference type="NCBI Taxonomy" id="5936"/>
    <lineage>
        <taxon>Eukaryota</taxon>
        <taxon>Sar</taxon>
        <taxon>Alveolata</taxon>
        <taxon>Ciliophora</taxon>
        <taxon>Intramacronucleata</taxon>
        <taxon>Spirotrichea</taxon>
        <taxon>Hypotrichia</taxon>
        <taxon>Euplotida</taxon>
        <taxon>Euplotidae</taxon>
        <taxon>Moneuplotes</taxon>
    </lineage>
</organism>
<dbReference type="AlphaFoldDB" id="A0AAD2D8P6"/>
<gene>
    <name evidence="6" type="ORF">ECRASSUSDP1_LOCUS27040</name>
</gene>
<protein>
    <submittedName>
        <fullName evidence="6">Uncharacterized protein</fullName>
    </submittedName>
</protein>
<evidence type="ECO:0000313" key="7">
    <source>
        <dbReference type="Proteomes" id="UP001295684"/>
    </source>
</evidence>
<evidence type="ECO:0000313" key="6">
    <source>
        <dbReference type="EMBL" id="CAI2385474.1"/>
    </source>
</evidence>
<proteinExistence type="predicted"/>
<evidence type="ECO:0000256" key="2">
    <source>
        <dbReference type="ARBA" id="ARBA00022692"/>
    </source>
</evidence>
<comment type="caution">
    <text evidence="6">The sequence shown here is derived from an EMBL/GenBank/DDBJ whole genome shotgun (WGS) entry which is preliminary data.</text>
</comment>
<keyword evidence="3 5" id="KW-1133">Transmembrane helix</keyword>
<dbReference type="Pfam" id="PF15795">
    <property type="entry name" value="Spec3"/>
    <property type="match status" value="1"/>
</dbReference>
<dbReference type="InterPro" id="IPR026673">
    <property type="entry name" value="SPEC3/Stum"/>
</dbReference>
<evidence type="ECO:0000256" key="5">
    <source>
        <dbReference type="SAM" id="Phobius"/>
    </source>
</evidence>
<name>A0AAD2D8P6_EUPCR</name>
<dbReference type="EMBL" id="CAMPGE010027889">
    <property type="protein sequence ID" value="CAI2385474.1"/>
    <property type="molecule type" value="Genomic_DNA"/>
</dbReference>
<dbReference type="GO" id="GO:0016020">
    <property type="term" value="C:membrane"/>
    <property type="evidence" value="ECO:0007669"/>
    <property type="project" value="UniProtKB-SubCell"/>
</dbReference>
<evidence type="ECO:0000256" key="3">
    <source>
        <dbReference type="ARBA" id="ARBA00022989"/>
    </source>
</evidence>
<dbReference type="Proteomes" id="UP001295684">
    <property type="component" value="Unassembled WGS sequence"/>
</dbReference>
<comment type="subcellular location">
    <subcellularLocation>
        <location evidence="1">Membrane</location>
        <topology evidence="1">Multi-pass membrane protein</topology>
    </subcellularLocation>
</comment>
<sequence>MDFVKQITDYCQPTSPVIAIISLILNIFFPGCGTILNGLMGPKIEIMQIIIGVLQMITAVCLIGWIWSIIWGILIFMKKKGSLASQMK</sequence>
<evidence type="ECO:0000256" key="4">
    <source>
        <dbReference type="ARBA" id="ARBA00023136"/>
    </source>
</evidence>
<feature type="transmembrane region" description="Helical" evidence="5">
    <location>
        <begin position="46"/>
        <end position="77"/>
    </location>
</feature>
<keyword evidence="2 5" id="KW-0812">Transmembrane</keyword>
<accession>A0AAD2D8P6</accession>
<evidence type="ECO:0000256" key="1">
    <source>
        <dbReference type="ARBA" id="ARBA00004141"/>
    </source>
</evidence>
<reference evidence="6" key="1">
    <citation type="submission" date="2023-07" db="EMBL/GenBank/DDBJ databases">
        <authorList>
            <consortium name="AG Swart"/>
            <person name="Singh M."/>
            <person name="Singh A."/>
            <person name="Seah K."/>
            <person name="Emmerich C."/>
        </authorList>
    </citation>
    <scope>NUCLEOTIDE SEQUENCE</scope>
    <source>
        <strain evidence="6">DP1</strain>
    </source>
</reference>
<keyword evidence="7" id="KW-1185">Reference proteome</keyword>
<keyword evidence="4 5" id="KW-0472">Membrane</keyword>
<feature type="transmembrane region" description="Helical" evidence="5">
    <location>
        <begin position="17"/>
        <end position="40"/>
    </location>
</feature>